<proteinExistence type="predicted"/>
<evidence type="ECO:0000256" key="1">
    <source>
        <dbReference type="SAM" id="Phobius"/>
    </source>
</evidence>
<gene>
    <name evidence="2" type="ORF">EH165_04315</name>
</gene>
<feature type="transmembrane region" description="Helical" evidence="1">
    <location>
        <begin position="20"/>
        <end position="42"/>
    </location>
</feature>
<organism evidence="2 3">
    <name type="scientific">Nakamurella antarctica</name>
    <dbReference type="NCBI Taxonomy" id="1902245"/>
    <lineage>
        <taxon>Bacteria</taxon>
        <taxon>Bacillati</taxon>
        <taxon>Actinomycetota</taxon>
        <taxon>Actinomycetes</taxon>
        <taxon>Nakamurellales</taxon>
        <taxon>Nakamurellaceae</taxon>
        <taxon>Nakamurella</taxon>
    </lineage>
</organism>
<evidence type="ECO:0000313" key="2">
    <source>
        <dbReference type="EMBL" id="AZI57502.1"/>
    </source>
</evidence>
<feature type="transmembrane region" description="Helical" evidence="1">
    <location>
        <begin position="48"/>
        <end position="69"/>
    </location>
</feature>
<sequence>MSAPVDPPPLSILPPPTVRIVALVAAFEAFAVLVVAGVVIAARKDADLKWALATAAYFVALTVLIAAVSKGLFQGRRWARTPALVINLIVLLVGFYLAFPSGQLAPGLAMMVLGGASVGLLVSKSSSEWIKSFPPLFGPMADQ</sequence>
<reference evidence="2 3" key="1">
    <citation type="submission" date="2018-11" db="EMBL/GenBank/DDBJ databases">
        <authorList>
            <person name="Da X."/>
        </authorList>
    </citation>
    <scope>NUCLEOTIDE SEQUENCE [LARGE SCALE GENOMIC DNA]</scope>
    <source>
        <strain evidence="2 3">S14-144</strain>
    </source>
</reference>
<dbReference type="RefSeq" id="WP_124798187.1">
    <property type="nucleotide sequence ID" value="NZ_CP034170.1"/>
</dbReference>
<dbReference type="EMBL" id="CP034170">
    <property type="protein sequence ID" value="AZI57502.1"/>
    <property type="molecule type" value="Genomic_DNA"/>
</dbReference>
<feature type="transmembrane region" description="Helical" evidence="1">
    <location>
        <begin position="81"/>
        <end position="99"/>
    </location>
</feature>
<dbReference type="KEGG" id="nak:EH165_04315"/>
<accession>A0A3G8ZJG3</accession>
<dbReference type="OrthoDB" id="3694513at2"/>
<evidence type="ECO:0000313" key="3">
    <source>
        <dbReference type="Proteomes" id="UP000268084"/>
    </source>
</evidence>
<name>A0A3G8ZJG3_9ACTN</name>
<keyword evidence="1" id="KW-0472">Membrane</keyword>
<dbReference type="Proteomes" id="UP000268084">
    <property type="component" value="Chromosome"/>
</dbReference>
<reference evidence="2 3" key="2">
    <citation type="submission" date="2018-12" db="EMBL/GenBank/DDBJ databases">
        <title>Nakamurella antarcticus sp. nov., isolated from Antarctica South Shetland Islands soil.</title>
        <authorList>
            <person name="Peng F."/>
        </authorList>
    </citation>
    <scope>NUCLEOTIDE SEQUENCE [LARGE SCALE GENOMIC DNA]</scope>
    <source>
        <strain evidence="2 3">S14-144</strain>
    </source>
</reference>
<protein>
    <submittedName>
        <fullName evidence="2">Uncharacterized protein</fullName>
    </submittedName>
</protein>
<dbReference type="AlphaFoldDB" id="A0A3G8ZJG3"/>
<keyword evidence="1" id="KW-0812">Transmembrane</keyword>
<keyword evidence="1" id="KW-1133">Transmembrane helix</keyword>
<keyword evidence="3" id="KW-1185">Reference proteome</keyword>
<feature type="transmembrane region" description="Helical" evidence="1">
    <location>
        <begin position="105"/>
        <end position="123"/>
    </location>
</feature>